<dbReference type="GO" id="GO:0015697">
    <property type="term" value="P:quaternary ammonium group transport"/>
    <property type="evidence" value="ECO:0007669"/>
    <property type="project" value="UniProtKB-ARBA"/>
</dbReference>
<dbReference type="InterPro" id="IPR003439">
    <property type="entry name" value="ABC_transporter-like_ATP-bd"/>
</dbReference>
<dbReference type="PROSITE" id="PS00211">
    <property type="entry name" value="ABC_TRANSPORTER_1"/>
    <property type="match status" value="1"/>
</dbReference>
<dbReference type="CDD" id="cd03259">
    <property type="entry name" value="ABC_Carb_Solutes_like"/>
    <property type="match status" value="1"/>
</dbReference>
<dbReference type="InterPro" id="IPR003593">
    <property type="entry name" value="AAA+_ATPase"/>
</dbReference>
<dbReference type="PANTHER" id="PTHR42781">
    <property type="entry name" value="SPERMIDINE/PUTRESCINE IMPORT ATP-BINDING PROTEIN POTA"/>
    <property type="match status" value="1"/>
</dbReference>
<evidence type="ECO:0000313" key="11">
    <source>
        <dbReference type="Proteomes" id="UP000192408"/>
    </source>
</evidence>
<evidence type="ECO:0000256" key="3">
    <source>
        <dbReference type="ARBA" id="ARBA00022496"/>
    </source>
</evidence>
<evidence type="ECO:0000313" key="10">
    <source>
        <dbReference type="EMBL" id="SMB80166.1"/>
    </source>
</evidence>
<dbReference type="GO" id="GO:0015408">
    <property type="term" value="F:ABC-type ferric iron transporter activity"/>
    <property type="evidence" value="ECO:0007669"/>
    <property type="project" value="InterPro"/>
</dbReference>
<dbReference type="FunFam" id="3.40.50.300:FF:000425">
    <property type="entry name" value="Probable ABC transporter, ATP-binding subunit"/>
    <property type="match status" value="1"/>
</dbReference>
<dbReference type="SUPFAM" id="SSF52540">
    <property type="entry name" value="P-loop containing nucleoside triphosphate hydrolases"/>
    <property type="match status" value="1"/>
</dbReference>
<dbReference type="Gene3D" id="3.40.50.300">
    <property type="entry name" value="P-loop containing nucleotide triphosphate hydrolases"/>
    <property type="match status" value="1"/>
</dbReference>
<dbReference type="InterPro" id="IPR013611">
    <property type="entry name" value="Transp-assoc_OB_typ2"/>
</dbReference>
<keyword evidence="1" id="KW-0813">Transport</keyword>
<dbReference type="InterPro" id="IPR017871">
    <property type="entry name" value="ABC_transporter-like_CS"/>
</dbReference>
<keyword evidence="7" id="KW-0406">Ion transport</keyword>
<dbReference type="STRING" id="1122938.SAMN05660772_00555"/>
<accession>A0A1W1UGF1</accession>
<name>A0A1W1UGF1_9PAST</name>
<evidence type="ECO:0000256" key="6">
    <source>
        <dbReference type="ARBA" id="ARBA00023004"/>
    </source>
</evidence>
<dbReference type="InterPro" id="IPR027417">
    <property type="entry name" value="P-loop_NTPase"/>
</dbReference>
<dbReference type="AlphaFoldDB" id="A0A1W1UGF1"/>
<proteinExistence type="predicted"/>
<reference evidence="11" key="1">
    <citation type="submission" date="2017-04" db="EMBL/GenBank/DDBJ databases">
        <authorList>
            <person name="Varghese N."/>
            <person name="Submissions S."/>
        </authorList>
    </citation>
    <scope>NUCLEOTIDE SEQUENCE [LARGE SCALE GENOMIC DNA]</scope>
    <source>
        <strain evidence="11">DSM 23072</strain>
    </source>
</reference>
<keyword evidence="2" id="KW-1003">Cell membrane</keyword>
<dbReference type="Pfam" id="PF08402">
    <property type="entry name" value="TOBE_2"/>
    <property type="match status" value="1"/>
</dbReference>
<evidence type="ECO:0000259" key="9">
    <source>
        <dbReference type="PROSITE" id="PS50893"/>
    </source>
</evidence>
<gene>
    <name evidence="10" type="ORF">SAMN05660772_00555</name>
</gene>
<dbReference type="PROSITE" id="PS50893">
    <property type="entry name" value="ABC_TRANSPORTER_2"/>
    <property type="match status" value="1"/>
</dbReference>
<protein>
    <submittedName>
        <fullName evidence="10">Iron(III) transport system ATP-binding protein</fullName>
    </submittedName>
</protein>
<dbReference type="InterPro" id="IPR050093">
    <property type="entry name" value="ABC_SmlMolc_Importer"/>
</dbReference>
<dbReference type="RefSeq" id="WP_084255882.1">
    <property type="nucleotide sequence ID" value="NZ_FWWV01000002.1"/>
</dbReference>
<keyword evidence="3" id="KW-0410">Iron transport</keyword>
<evidence type="ECO:0000256" key="1">
    <source>
        <dbReference type="ARBA" id="ARBA00022448"/>
    </source>
</evidence>
<dbReference type="GO" id="GO:0005524">
    <property type="term" value="F:ATP binding"/>
    <property type="evidence" value="ECO:0007669"/>
    <property type="project" value="UniProtKB-KW"/>
</dbReference>
<evidence type="ECO:0000256" key="8">
    <source>
        <dbReference type="ARBA" id="ARBA00023136"/>
    </source>
</evidence>
<dbReference type="Proteomes" id="UP000192408">
    <property type="component" value="Unassembled WGS sequence"/>
</dbReference>
<keyword evidence="11" id="KW-1185">Reference proteome</keyword>
<evidence type="ECO:0000256" key="7">
    <source>
        <dbReference type="ARBA" id="ARBA00023065"/>
    </source>
</evidence>
<keyword evidence="5 10" id="KW-0067">ATP-binding</keyword>
<dbReference type="InterPro" id="IPR008995">
    <property type="entry name" value="Mo/tungstate-bd_C_term_dom"/>
</dbReference>
<feature type="domain" description="ABC transporter" evidence="9">
    <location>
        <begin position="4"/>
        <end position="232"/>
    </location>
</feature>
<evidence type="ECO:0000256" key="5">
    <source>
        <dbReference type="ARBA" id="ARBA00022840"/>
    </source>
</evidence>
<evidence type="ECO:0000256" key="4">
    <source>
        <dbReference type="ARBA" id="ARBA00022741"/>
    </source>
</evidence>
<organism evidence="10 11">
    <name type="scientific">Pasteurella testudinis DSM 23072</name>
    <dbReference type="NCBI Taxonomy" id="1122938"/>
    <lineage>
        <taxon>Bacteria</taxon>
        <taxon>Pseudomonadati</taxon>
        <taxon>Pseudomonadota</taxon>
        <taxon>Gammaproteobacteria</taxon>
        <taxon>Pasteurellales</taxon>
        <taxon>Pasteurellaceae</taxon>
        <taxon>Pasteurella</taxon>
    </lineage>
</organism>
<dbReference type="GO" id="GO:0043190">
    <property type="term" value="C:ATP-binding cassette (ABC) transporter complex"/>
    <property type="evidence" value="ECO:0007669"/>
    <property type="project" value="InterPro"/>
</dbReference>
<dbReference type="InterPro" id="IPR015853">
    <property type="entry name" value="ABC_transpr_FbpC"/>
</dbReference>
<dbReference type="Pfam" id="PF00005">
    <property type="entry name" value="ABC_tran"/>
    <property type="match status" value="1"/>
</dbReference>
<keyword evidence="4" id="KW-0547">Nucleotide-binding</keyword>
<dbReference type="PANTHER" id="PTHR42781:SF4">
    <property type="entry name" value="SPERMIDINE_PUTRESCINE IMPORT ATP-BINDING PROTEIN POTA"/>
    <property type="match status" value="1"/>
</dbReference>
<dbReference type="EMBL" id="FWWV01000002">
    <property type="protein sequence ID" value="SMB80166.1"/>
    <property type="molecule type" value="Genomic_DNA"/>
</dbReference>
<evidence type="ECO:0000256" key="2">
    <source>
        <dbReference type="ARBA" id="ARBA00022475"/>
    </source>
</evidence>
<sequence>MKSLQINNLQVCYAEQTILHNLNLQIQDDDILCLLGASGCGKTTLLKAIAGLVPLTQGQIVLNQQDLSQIPVEQRRIGMIFQDYALFPHLTVAENIAFGLGKLSKNAQRQSVAEMAELVRLAAFLNRYPHELSGGQQQRVAIARSLACKPDLLLLDEPFSNIDSQVRYQLIEEMKGILKQQSVSAVFVTHSKEEAFVFADKLALMEQGKIVQFGESVELYQRPHSRFVADFLGSSNYLPCRLTGSDTLDCALGRLQADMPLRLANGQAIEAGKPLFCLLRPQELALALDGSPNAEVTARRFLGHTFEYQLKIGDSLLSVYAQHAFMIGDKVRLCAKPDNINLFH</sequence>
<dbReference type="SMART" id="SM00382">
    <property type="entry name" value="AAA"/>
    <property type="match status" value="1"/>
</dbReference>
<dbReference type="SUPFAM" id="SSF50331">
    <property type="entry name" value="MOP-like"/>
    <property type="match status" value="1"/>
</dbReference>
<dbReference type="GO" id="GO:0016887">
    <property type="term" value="F:ATP hydrolysis activity"/>
    <property type="evidence" value="ECO:0007669"/>
    <property type="project" value="InterPro"/>
</dbReference>
<keyword evidence="8" id="KW-0472">Membrane</keyword>
<keyword evidence="6" id="KW-0408">Iron</keyword>
<dbReference type="Gene3D" id="2.40.50.100">
    <property type="match status" value="1"/>
</dbReference>